<dbReference type="EC" id="2.7.1.167" evidence="12"/>
<dbReference type="PROSITE" id="PS00583">
    <property type="entry name" value="PFKB_KINASES_1"/>
    <property type="match status" value="1"/>
</dbReference>
<evidence type="ECO:0000259" key="13">
    <source>
        <dbReference type="Pfam" id="PF00294"/>
    </source>
</evidence>
<dbReference type="GO" id="GO:0005829">
    <property type="term" value="C:cytosol"/>
    <property type="evidence" value="ECO:0007669"/>
    <property type="project" value="TreeGrafter"/>
</dbReference>
<keyword evidence="4 12" id="KW-0808">Transferase</keyword>
<gene>
    <name evidence="15" type="primary">rfaE1</name>
    <name evidence="12" type="synonym">hldE</name>
    <name evidence="15" type="ORF">HH303_12195</name>
</gene>
<dbReference type="InterPro" id="IPR023030">
    <property type="entry name" value="Bifunc_HldE"/>
</dbReference>
<dbReference type="PANTHER" id="PTHR46969">
    <property type="entry name" value="BIFUNCTIONAL PROTEIN HLDE"/>
    <property type="match status" value="1"/>
</dbReference>
<dbReference type="InterPro" id="IPR002173">
    <property type="entry name" value="Carboh/pur_kinase_PfkB_CS"/>
</dbReference>
<evidence type="ECO:0000313" key="16">
    <source>
        <dbReference type="Proteomes" id="UP000539372"/>
    </source>
</evidence>
<dbReference type="PANTHER" id="PTHR46969:SF1">
    <property type="entry name" value="BIFUNCTIONAL PROTEIN HLDE"/>
    <property type="match status" value="1"/>
</dbReference>
<dbReference type="HAMAP" id="MF_01603">
    <property type="entry name" value="HldE"/>
    <property type="match status" value="1"/>
</dbReference>
<feature type="domain" description="Cytidyltransferase-like" evidence="14">
    <location>
        <begin position="361"/>
        <end position="460"/>
    </location>
</feature>
<dbReference type="InterPro" id="IPR004821">
    <property type="entry name" value="Cyt_trans-like"/>
</dbReference>
<keyword evidence="16" id="KW-1185">Reference proteome</keyword>
<protein>
    <recommendedName>
        <fullName evidence="12">Bifunctional protein HldE</fullName>
    </recommendedName>
    <domain>
        <recommendedName>
            <fullName evidence="12">D-beta-D-heptose 7-phosphate kinase</fullName>
            <ecNumber evidence="12">2.7.1.167</ecNumber>
        </recommendedName>
        <alternativeName>
            <fullName evidence="12">D-beta-D-heptose 7-phosphotransferase</fullName>
        </alternativeName>
        <alternativeName>
            <fullName evidence="12">D-glycero-beta-D-manno-heptose-7-phosphate kinase</fullName>
        </alternativeName>
    </domain>
    <domain>
        <recommendedName>
            <fullName evidence="12">D-beta-D-heptose 1-phosphate adenylyltransferase</fullName>
            <ecNumber evidence="12">2.7.7.70</ecNumber>
        </recommendedName>
        <alternativeName>
            <fullName evidence="12">D-glycero-beta-D-manno-heptose 1-phosphate adenylyltransferase</fullName>
        </alternativeName>
    </domain>
</protein>
<comment type="catalytic activity">
    <reaction evidence="11 12">
        <text>D-glycero-beta-D-manno-heptose 1-phosphate + ATP + H(+) = ADP-D-glycero-beta-D-manno-heptose + diphosphate</text>
        <dbReference type="Rhea" id="RHEA:27465"/>
        <dbReference type="ChEBI" id="CHEBI:15378"/>
        <dbReference type="ChEBI" id="CHEBI:30616"/>
        <dbReference type="ChEBI" id="CHEBI:33019"/>
        <dbReference type="ChEBI" id="CHEBI:59967"/>
        <dbReference type="ChEBI" id="CHEBI:61593"/>
        <dbReference type="EC" id="2.7.7.70"/>
    </reaction>
</comment>
<dbReference type="GO" id="GO:0005524">
    <property type="term" value="F:ATP binding"/>
    <property type="evidence" value="ECO:0007669"/>
    <property type="project" value="UniProtKB-UniRule"/>
</dbReference>
<reference evidence="15 16" key="1">
    <citation type="submission" date="2020-04" db="EMBL/GenBank/DDBJ databases">
        <title>Rhodospirillaceae bacterium KN72 isolated from deep sea.</title>
        <authorList>
            <person name="Zhang D.-C."/>
        </authorList>
    </citation>
    <scope>NUCLEOTIDE SEQUENCE [LARGE SCALE GENOMIC DNA]</scope>
    <source>
        <strain evidence="15 16">KN72</strain>
    </source>
</reference>
<dbReference type="NCBIfam" id="TIGR00125">
    <property type="entry name" value="cyt_tran_rel"/>
    <property type="match status" value="1"/>
</dbReference>
<dbReference type="InterPro" id="IPR011913">
    <property type="entry name" value="RfaE_dom_I"/>
</dbReference>
<keyword evidence="5 12" id="KW-0548">Nucleotidyltransferase</keyword>
<dbReference type="GO" id="GO:0097171">
    <property type="term" value="P:ADP-L-glycero-beta-D-manno-heptose biosynthetic process"/>
    <property type="evidence" value="ECO:0007669"/>
    <property type="project" value="UniProtKB-UniPathway"/>
</dbReference>
<feature type="active site" evidence="12">
    <location>
        <position position="279"/>
    </location>
</feature>
<evidence type="ECO:0000256" key="7">
    <source>
        <dbReference type="ARBA" id="ARBA00022777"/>
    </source>
</evidence>
<evidence type="ECO:0000256" key="1">
    <source>
        <dbReference type="ARBA" id="ARBA00002319"/>
    </source>
</evidence>
<evidence type="ECO:0000256" key="11">
    <source>
        <dbReference type="ARBA" id="ARBA00047428"/>
    </source>
</evidence>
<dbReference type="GO" id="GO:0033786">
    <property type="term" value="F:heptose-1-phosphate adenylyltransferase activity"/>
    <property type="evidence" value="ECO:0007669"/>
    <property type="project" value="UniProtKB-UniRule"/>
</dbReference>
<comment type="pathway">
    <text evidence="3">Bacterial outer membrane biogenesis; LPS core biosynthesis.</text>
</comment>
<evidence type="ECO:0000256" key="4">
    <source>
        <dbReference type="ARBA" id="ARBA00022679"/>
    </source>
</evidence>
<dbReference type="Gene3D" id="3.40.1190.20">
    <property type="match status" value="1"/>
</dbReference>
<dbReference type="Proteomes" id="UP000539372">
    <property type="component" value="Unassembled WGS sequence"/>
</dbReference>
<dbReference type="GO" id="GO:0016773">
    <property type="term" value="F:phosphotransferase activity, alcohol group as acceptor"/>
    <property type="evidence" value="ECO:0007669"/>
    <property type="project" value="InterPro"/>
</dbReference>
<dbReference type="EMBL" id="JABBNT010000003">
    <property type="protein sequence ID" value="NMM45244.1"/>
    <property type="molecule type" value="Genomic_DNA"/>
</dbReference>
<evidence type="ECO:0000256" key="8">
    <source>
        <dbReference type="ARBA" id="ARBA00022840"/>
    </source>
</evidence>
<feature type="region of interest" description="Cytidylyltransferase" evidence="12">
    <location>
        <begin position="361"/>
        <end position="491"/>
    </location>
</feature>
<dbReference type="RefSeq" id="WP_169625597.1">
    <property type="nucleotide sequence ID" value="NZ_JABBNT010000003.1"/>
</dbReference>
<evidence type="ECO:0000256" key="12">
    <source>
        <dbReference type="HAMAP-Rule" id="MF_01603"/>
    </source>
</evidence>
<dbReference type="AlphaFoldDB" id="A0A7Y0E0Z4"/>
<dbReference type="SUPFAM" id="SSF52374">
    <property type="entry name" value="Nucleotidylyl transferase"/>
    <property type="match status" value="1"/>
</dbReference>
<dbReference type="UniPathway" id="UPA00958"/>
<comment type="catalytic activity">
    <reaction evidence="12">
        <text>D-glycero-beta-D-manno-heptose 7-phosphate + ATP = D-glycero-beta-D-manno-heptose 1,7-bisphosphate + ADP + H(+)</text>
        <dbReference type="Rhea" id="RHEA:27473"/>
        <dbReference type="ChEBI" id="CHEBI:15378"/>
        <dbReference type="ChEBI" id="CHEBI:30616"/>
        <dbReference type="ChEBI" id="CHEBI:60204"/>
        <dbReference type="ChEBI" id="CHEBI:60208"/>
        <dbReference type="ChEBI" id="CHEBI:456216"/>
        <dbReference type="EC" id="2.7.1.167"/>
    </reaction>
</comment>
<name>A0A7Y0E0Z4_9PROT</name>
<dbReference type="NCBIfam" id="TIGR02198">
    <property type="entry name" value="rfaE_dom_I"/>
    <property type="match status" value="1"/>
</dbReference>
<keyword evidence="6 12" id="KW-0547">Nucleotide-binding</keyword>
<sequence>MTKSDLAATLDRMGEALVLCVGDLMLDRFVEGAVERISPEAPIPILSVGRERTALGGAANVARNIAALGARCRLIGTVGKDPTANEIEALIAELPGIEPVTIAAADRPTAVKTRYMAGRHQLLRADREKTGPLPQAEAEALKGAALAALSGVGALVLSDYGKGVLSNDLIAELIAAAKVAGIPVLVDPKGRDFSKYRGADLVTPNRQELALASGLPTEGDDAVLAACRSVAETCGLGGVLATRSEQGMTLYRCAADGAEQVDHLPARAREVFDVAGAGDTVVATLAAGFAAGLSALDAAALANRAAGIVVAKTGTAVAYPSEILSDSHEETFEAGEAKVATLDGALDRVAVWRRDGKSVGFTNGCFDLLHPGHVSLISQARAACDRLIVGLNSDASVARLKGPERPVQPESARANVLAALGDVDMVVIFGEDTPLSLIRSLQPDVLIKGADYTKDQVVGASDVESWGGKVVLAQLVDGQSTTRTISRMTGR</sequence>
<dbReference type="EC" id="2.7.7.70" evidence="12"/>
<comment type="pathway">
    <text evidence="12">Nucleotide-sugar biosynthesis; ADP-L-glycero-beta-D-manno-heptose biosynthesis; ADP-L-glycero-beta-D-manno-heptose from D-glycero-beta-D-manno-heptose 7-phosphate: step 3/4.</text>
</comment>
<comment type="function">
    <text evidence="1 12">Catalyzes the phosphorylation of D-glycero-D-manno-heptose 7-phosphate at the C-1 position to selectively form D-glycero-beta-D-manno-heptose-1,7-bisphosphate.</text>
</comment>
<feature type="domain" description="Carbohydrate kinase PfkB" evidence="13">
    <location>
        <begin position="17"/>
        <end position="320"/>
    </location>
</feature>
<evidence type="ECO:0000256" key="3">
    <source>
        <dbReference type="ARBA" id="ARBA00004713"/>
    </source>
</evidence>
<comment type="subunit">
    <text evidence="12">Homodimer.</text>
</comment>
<evidence type="ECO:0000256" key="9">
    <source>
        <dbReference type="ARBA" id="ARBA00023268"/>
    </source>
</evidence>
<keyword evidence="7 12" id="KW-0418">Kinase</keyword>
<comment type="similarity">
    <text evidence="12">In the N-terminal section; belongs to the carbohydrate kinase PfkB family.</text>
</comment>
<dbReference type="Pfam" id="PF01467">
    <property type="entry name" value="CTP_transf_like"/>
    <property type="match status" value="1"/>
</dbReference>
<dbReference type="NCBIfam" id="TIGR02199">
    <property type="entry name" value="rfaE_dom_II"/>
    <property type="match status" value="1"/>
</dbReference>
<dbReference type="InterPro" id="IPR029056">
    <property type="entry name" value="Ribokinase-like"/>
</dbReference>
<comment type="caution">
    <text evidence="15">The sequence shown here is derived from an EMBL/GenBank/DDBJ whole genome shotgun (WGS) entry which is preliminary data.</text>
</comment>
<dbReference type="UniPathway" id="UPA00356">
    <property type="reaction ID" value="UER00437"/>
</dbReference>
<feature type="binding site" evidence="12">
    <location>
        <begin position="205"/>
        <end position="208"/>
    </location>
    <ligand>
        <name>ATP</name>
        <dbReference type="ChEBI" id="CHEBI:30616"/>
    </ligand>
</feature>
<evidence type="ECO:0000256" key="2">
    <source>
        <dbReference type="ARBA" id="ARBA00003753"/>
    </source>
</evidence>
<keyword evidence="9 12" id="KW-0511">Multifunctional enzyme</keyword>
<evidence type="ECO:0000256" key="5">
    <source>
        <dbReference type="ARBA" id="ARBA00022695"/>
    </source>
</evidence>
<organism evidence="15 16">
    <name type="scientific">Pacificispira spongiicola</name>
    <dbReference type="NCBI Taxonomy" id="2729598"/>
    <lineage>
        <taxon>Bacteria</taxon>
        <taxon>Pseudomonadati</taxon>
        <taxon>Pseudomonadota</taxon>
        <taxon>Alphaproteobacteria</taxon>
        <taxon>Rhodospirillales</taxon>
        <taxon>Rhodospirillaceae</taxon>
        <taxon>Pacificispira</taxon>
    </lineage>
</organism>
<evidence type="ECO:0000259" key="14">
    <source>
        <dbReference type="Pfam" id="PF01467"/>
    </source>
</evidence>
<keyword evidence="10 12" id="KW-0119">Carbohydrate metabolism</keyword>
<dbReference type="GO" id="GO:0033785">
    <property type="term" value="F:heptose 7-phosphate kinase activity"/>
    <property type="evidence" value="ECO:0007669"/>
    <property type="project" value="UniProtKB-UniRule"/>
</dbReference>
<accession>A0A7Y0E0Z4</accession>
<dbReference type="CDD" id="cd01172">
    <property type="entry name" value="RfaE_like"/>
    <property type="match status" value="1"/>
</dbReference>
<dbReference type="InterPro" id="IPR011611">
    <property type="entry name" value="PfkB_dom"/>
</dbReference>
<dbReference type="Gene3D" id="3.40.50.620">
    <property type="entry name" value="HUPs"/>
    <property type="match status" value="1"/>
</dbReference>
<evidence type="ECO:0000256" key="10">
    <source>
        <dbReference type="ARBA" id="ARBA00023277"/>
    </source>
</evidence>
<dbReference type="InterPro" id="IPR011914">
    <property type="entry name" value="RfaE_dom_II"/>
</dbReference>
<dbReference type="GO" id="GO:0009244">
    <property type="term" value="P:lipopolysaccharide core region biosynthetic process"/>
    <property type="evidence" value="ECO:0007669"/>
    <property type="project" value="UniProtKB-UniPathway"/>
</dbReference>
<comment type="function">
    <text evidence="2 12">Catalyzes the ADP transfer from ATP to D-glycero-beta-D-manno-heptose 1-phosphate, yielding ADP-D-glycero-beta-D-manno-heptose.</text>
</comment>
<keyword evidence="8 12" id="KW-0067">ATP-binding</keyword>
<dbReference type="InterPro" id="IPR014729">
    <property type="entry name" value="Rossmann-like_a/b/a_fold"/>
</dbReference>
<feature type="region of interest" description="Ribokinase" evidence="12">
    <location>
        <begin position="1"/>
        <end position="333"/>
    </location>
</feature>
<dbReference type="Pfam" id="PF00294">
    <property type="entry name" value="PfkB"/>
    <property type="match status" value="1"/>
</dbReference>
<dbReference type="SUPFAM" id="SSF53613">
    <property type="entry name" value="Ribokinase-like"/>
    <property type="match status" value="1"/>
</dbReference>
<proteinExistence type="inferred from homology"/>
<evidence type="ECO:0000256" key="6">
    <source>
        <dbReference type="ARBA" id="ARBA00022741"/>
    </source>
</evidence>
<evidence type="ECO:0000313" key="15">
    <source>
        <dbReference type="EMBL" id="NMM45244.1"/>
    </source>
</evidence>
<comment type="similarity">
    <text evidence="12">In the C-terminal section; belongs to the cytidylyltransferase family.</text>
</comment>
<comment type="pathway">
    <text evidence="12">Nucleotide-sugar biosynthesis; ADP-L-glycero-beta-D-manno-heptose biosynthesis; ADP-L-glycero-beta-D-manno-heptose from D-glycero-beta-D-manno-heptose 7-phosphate: step 1/4.</text>
</comment>